<evidence type="ECO:0000256" key="7">
    <source>
        <dbReference type="HAMAP-Rule" id="MF_00259"/>
    </source>
</evidence>
<protein>
    <recommendedName>
        <fullName evidence="2 7">Aminomethyltransferase</fullName>
        <ecNumber evidence="2 7">2.1.2.10</ecNumber>
    </recommendedName>
    <alternativeName>
        <fullName evidence="5 7">Glycine cleavage system T protein</fullName>
    </alternativeName>
</protein>
<feature type="binding site" evidence="8">
    <location>
        <position position="215"/>
    </location>
    <ligand>
        <name>substrate</name>
    </ligand>
</feature>
<dbReference type="InterPro" id="IPR006222">
    <property type="entry name" value="GCVT_N"/>
</dbReference>
<dbReference type="InterPro" id="IPR028896">
    <property type="entry name" value="GcvT/YgfZ/DmdA"/>
</dbReference>
<dbReference type="Pfam" id="PF08669">
    <property type="entry name" value="GCV_T_C"/>
    <property type="match status" value="1"/>
</dbReference>
<dbReference type="PANTHER" id="PTHR43757">
    <property type="entry name" value="AMINOMETHYLTRANSFERASE"/>
    <property type="match status" value="1"/>
</dbReference>
<accession>A0A3A1U635</accession>
<dbReference type="GO" id="GO:0005960">
    <property type="term" value="C:glycine cleavage complex"/>
    <property type="evidence" value="ECO:0007669"/>
    <property type="project" value="InterPro"/>
</dbReference>
<keyword evidence="11" id="KW-0489">Methyltransferase</keyword>
<keyword evidence="12" id="KW-1185">Reference proteome</keyword>
<dbReference type="SUPFAM" id="SSF103025">
    <property type="entry name" value="Folate-binding domain"/>
    <property type="match status" value="1"/>
</dbReference>
<evidence type="ECO:0000256" key="2">
    <source>
        <dbReference type="ARBA" id="ARBA00012616"/>
    </source>
</evidence>
<dbReference type="PIRSF" id="PIRSF006487">
    <property type="entry name" value="GcvT"/>
    <property type="match status" value="1"/>
</dbReference>
<keyword evidence="3 7" id="KW-0032">Aminotransferase</keyword>
<dbReference type="InterPro" id="IPR029043">
    <property type="entry name" value="GcvT/YgfZ_C"/>
</dbReference>
<keyword evidence="4 7" id="KW-0808">Transferase</keyword>
<comment type="function">
    <text evidence="7">The glycine cleavage system catalyzes the degradation of glycine.</text>
</comment>
<dbReference type="InterPro" id="IPR022903">
    <property type="entry name" value="GcvT_bac"/>
</dbReference>
<dbReference type="Gene3D" id="3.30.70.1400">
    <property type="entry name" value="Aminomethyltransferase beta-barrel domains"/>
    <property type="match status" value="1"/>
</dbReference>
<gene>
    <name evidence="7 11" type="primary">gcvT</name>
    <name evidence="11" type="ORF">D1781_05910</name>
</gene>
<dbReference type="Gene3D" id="4.10.1250.10">
    <property type="entry name" value="Aminomethyltransferase fragment"/>
    <property type="match status" value="1"/>
</dbReference>
<dbReference type="EMBL" id="QXTG01000001">
    <property type="protein sequence ID" value="RIX30917.1"/>
    <property type="molecule type" value="Genomic_DNA"/>
</dbReference>
<dbReference type="PANTHER" id="PTHR43757:SF2">
    <property type="entry name" value="AMINOMETHYLTRANSFERASE, MITOCHONDRIAL"/>
    <property type="match status" value="1"/>
</dbReference>
<reference evidence="12" key="1">
    <citation type="submission" date="2018-09" db="EMBL/GenBank/DDBJ databases">
        <authorList>
            <person name="Kim I."/>
        </authorList>
    </citation>
    <scope>NUCLEOTIDE SEQUENCE [LARGE SCALE GENOMIC DNA]</scope>
    <source>
        <strain evidence="12">DD4a</strain>
    </source>
</reference>
<sequence>MTDPSPRRSPLHDVHAAAGAAFTEFGGWTMPLRYSGDLAEHAAVRRAAGLFDLSHMAEILVLGPGAADALDAALLGELSTVAVGRAKYTLLLNGEGGVVDDLVVYRTGEDRYLVVANAANRDVVVDRLRDRVVGFDAAVQDETDEVGLIAIQGPRAEEILLEVPAFAVADDADPTEQHFRESIAALRGYRFLRALWDGHPVLVARTGYTGEDGFELYAAPELLPRLWTVLMDLGRGAGLVPAGLAARDTLRLEAGMPLYGHELTPLTTPQQAGLGRLVRRDKAADYVGRAAVEAPEAEGERVLVGLAAEGRRAARAGYPVLAGDREVGVVTSGVLSPTLGHPVAMAYVDRPATGEELAVDVRGSRLPVTTVPLPFYSRKA</sequence>
<dbReference type="GO" id="GO:0032259">
    <property type="term" value="P:methylation"/>
    <property type="evidence" value="ECO:0007669"/>
    <property type="project" value="UniProtKB-KW"/>
</dbReference>
<dbReference type="NCBIfam" id="TIGR00528">
    <property type="entry name" value="gcvT"/>
    <property type="match status" value="1"/>
</dbReference>
<dbReference type="NCBIfam" id="NF001567">
    <property type="entry name" value="PRK00389.1"/>
    <property type="match status" value="1"/>
</dbReference>
<dbReference type="GO" id="GO:0008168">
    <property type="term" value="F:methyltransferase activity"/>
    <property type="evidence" value="ECO:0007669"/>
    <property type="project" value="UniProtKB-KW"/>
</dbReference>
<name>A0A3A1U635_9MICO</name>
<comment type="caution">
    <text evidence="11">The sequence shown here is derived from an EMBL/GenBank/DDBJ whole genome shotgun (WGS) entry which is preliminary data.</text>
</comment>
<dbReference type="InterPro" id="IPR027266">
    <property type="entry name" value="TrmE/GcvT-like"/>
</dbReference>
<organism evidence="11 12">
    <name type="scientific">Amnibacterium setariae</name>
    <dbReference type="NCBI Taxonomy" id="2306585"/>
    <lineage>
        <taxon>Bacteria</taxon>
        <taxon>Bacillati</taxon>
        <taxon>Actinomycetota</taxon>
        <taxon>Actinomycetes</taxon>
        <taxon>Micrococcales</taxon>
        <taxon>Microbacteriaceae</taxon>
        <taxon>Amnibacterium</taxon>
    </lineage>
</organism>
<dbReference type="GO" id="GO:0008483">
    <property type="term" value="F:transaminase activity"/>
    <property type="evidence" value="ECO:0007669"/>
    <property type="project" value="UniProtKB-KW"/>
</dbReference>
<dbReference type="HAMAP" id="MF_00259">
    <property type="entry name" value="GcvT"/>
    <property type="match status" value="1"/>
</dbReference>
<dbReference type="FunFam" id="2.40.30.110:FF:000003">
    <property type="entry name" value="Aminomethyltransferase"/>
    <property type="match status" value="1"/>
</dbReference>
<evidence type="ECO:0000259" key="9">
    <source>
        <dbReference type="Pfam" id="PF01571"/>
    </source>
</evidence>
<evidence type="ECO:0000256" key="8">
    <source>
        <dbReference type="PIRSR" id="PIRSR006487-1"/>
    </source>
</evidence>
<comment type="similarity">
    <text evidence="1 7">Belongs to the GcvT family.</text>
</comment>
<evidence type="ECO:0000256" key="1">
    <source>
        <dbReference type="ARBA" id="ARBA00008609"/>
    </source>
</evidence>
<dbReference type="InterPro" id="IPR006223">
    <property type="entry name" value="GcvT"/>
</dbReference>
<feature type="domain" description="GCVT N-terminal" evidence="9">
    <location>
        <begin position="11"/>
        <end position="282"/>
    </location>
</feature>
<feature type="domain" description="Aminomethyltransferase C-terminal" evidence="10">
    <location>
        <begin position="301"/>
        <end position="376"/>
    </location>
</feature>
<dbReference type="InterPro" id="IPR013977">
    <property type="entry name" value="GcvT_C"/>
</dbReference>
<evidence type="ECO:0000313" key="11">
    <source>
        <dbReference type="EMBL" id="RIX30917.1"/>
    </source>
</evidence>
<evidence type="ECO:0000256" key="6">
    <source>
        <dbReference type="ARBA" id="ARBA00047665"/>
    </source>
</evidence>
<evidence type="ECO:0000256" key="4">
    <source>
        <dbReference type="ARBA" id="ARBA00022679"/>
    </source>
</evidence>
<dbReference type="RefSeq" id="WP_119481279.1">
    <property type="nucleotide sequence ID" value="NZ_QXTG01000001.1"/>
</dbReference>
<dbReference type="GO" id="GO:0005829">
    <property type="term" value="C:cytosol"/>
    <property type="evidence" value="ECO:0007669"/>
    <property type="project" value="TreeGrafter"/>
</dbReference>
<dbReference type="GO" id="GO:0004047">
    <property type="term" value="F:aminomethyltransferase activity"/>
    <property type="evidence" value="ECO:0007669"/>
    <property type="project" value="UniProtKB-UniRule"/>
</dbReference>
<dbReference type="Proteomes" id="UP000265742">
    <property type="component" value="Unassembled WGS sequence"/>
</dbReference>
<dbReference type="Pfam" id="PF01571">
    <property type="entry name" value="GCV_T"/>
    <property type="match status" value="1"/>
</dbReference>
<evidence type="ECO:0000313" key="12">
    <source>
        <dbReference type="Proteomes" id="UP000265742"/>
    </source>
</evidence>
<dbReference type="Gene3D" id="3.30.1360.120">
    <property type="entry name" value="Probable tRNA modification gtpase trme, domain 1"/>
    <property type="match status" value="1"/>
</dbReference>
<dbReference type="Gene3D" id="2.40.30.110">
    <property type="entry name" value="Aminomethyltransferase beta-barrel domains"/>
    <property type="match status" value="1"/>
</dbReference>
<evidence type="ECO:0000259" key="10">
    <source>
        <dbReference type="Pfam" id="PF08669"/>
    </source>
</evidence>
<dbReference type="GO" id="GO:0019464">
    <property type="term" value="P:glycine decarboxylation via glycine cleavage system"/>
    <property type="evidence" value="ECO:0007669"/>
    <property type="project" value="UniProtKB-UniRule"/>
</dbReference>
<dbReference type="AlphaFoldDB" id="A0A3A1U635"/>
<evidence type="ECO:0000256" key="5">
    <source>
        <dbReference type="ARBA" id="ARBA00031395"/>
    </source>
</evidence>
<proteinExistence type="inferred from homology"/>
<dbReference type="SUPFAM" id="SSF101790">
    <property type="entry name" value="Aminomethyltransferase beta-barrel domain"/>
    <property type="match status" value="1"/>
</dbReference>
<dbReference type="EC" id="2.1.2.10" evidence="2 7"/>
<dbReference type="OrthoDB" id="9774591at2"/>
<evidence type="ECO:0000256" key="3">
    <source>
        <dbReference type="ARBA" id="ARBA00022576"/>
    </source>
</evidence>
<comment type="subunit">
    <text evidence="7">The glycine cleavage system is composed of four proteins: P, T, L and H.</text>
</comment>
<comment type="catalytic activity">
    <reaction evidence="6 7">
        <text>N(6)-[(R)-S(8)-aminomethyldihydrolipoyl]-L-lysyl-[protein] + (6S)-5,6,7,8-tetrahydrofolate = N(6)-[(R)-dihydrolipoyl]-L-lysyl-[protein] + (6R)-5,10-methylene-5,6,7,8-tetrahydrofolate + NH4(+)</text>
        <dbReference type="Rhea" id="RHEA:16945"/>
        <dbReference type="Rhea" id="RHEA-COMP:10475"/>
        <dbReference type="Rhea" id="RHEA-COMP:10492"/>
        <dbReference type="ChEBI" id="CHEBI:15636"/>
        <dbReference type="ChEBI" id="CHEBI:28938"/>
        <dbReference type="ChEBI" id="CHEBI:57453"/>
        <dbReference type="ChEBI" id="CHEBI:83100"/>
        <dbReference type="ChEBI" id="CHEBI:83143"/>
        <dbReference type="EC" id="2.1.2.10"/>
    </reaction>
</comment>